<organism evidence="1 2">
    <name type="scientific">Glaciecola nitratireducens (strain JCM 12485 / KCTC 12276 / FR1064)</name>
    <dbReference type="NCBI Taxonomy" id="1085623"/>
    <lineage>
        <taxon>Bacteria</taxon>
        <taxon>Pseudomonadati</taxon>
        <taxon>Pseudomonadota</taxon>
        <taxon>Gammaproteobacteria</taxon>
        <taxon>Alteromonadales</taxon>
        <taxon>Alteromonadaceae</taxon>
        <taxon>Brumicola</taxon>
    </lineage>
</organism>
<evidence type="ECO:0000313" key="2">
    <source>
        <dbReference type="Proteomes" id="UP000009282"/>
    </source>
</evidence>
<dbReference type="Proteomes" id="UP000009282">
    <property type="component" value="Chromosome"/>
</dbReference>
<gene>
    <name evidence="1" type="ordered locus">GNIT_3315</name>
</gene>
<dbReference type="EMBL" id="CP003060">
    <property type="protein sequence ID" value="AEP31409.1"/>
    <property type="molecule type" value="Genomic_DNA"/>
</dbReference>
<reference evidence="1 2" key="1">
    <citation type="journal article" date="2011" name="J. Bacteriol.">
        <title>Complete genome sequence of seawater bacterium Glaciecola nitratireducens FR1064T.</title>
        <authorList>
            <person name="Bian F."/>
            <person name="Qin Q.L."/>
            <person name="Xie B.B."/>
            <person name="Shu Y.L."/>
            <person name="Zhang X.Y."/>
            <person name="Yu Y."/>
            <person name="Chen B."/>
            <person name="Chen X.L."/>
            <person name="Zhou B.C."/>
            <person name="Zhang Y.Z."/>
        </authorList>
    </citation>
    <scope>NUCLEOTIDE SEQUENCE [LARGE SCALE GENOMIC DNA]</scope>
    <source>
        <strain evidence="2">JCM 12485 / KCTC 12276 / FR1064</strain>
    </source>
</reference>
<dbReference type="AlphaFoldDB" id="G4QMZ0"/>
<sequence length="36" mass="3962">MTNLLIASSLKSILCLIPIDFINNGKINQSTMQPQT</sequence>
<dbReference type="KEGG" id="gni:GNIT_3315"/>
<protein>
    <submittedName>
        <fullName evidence="1">Uncharacterized protein</fullName>
    </submittedName>
</protein>
<name>G4QMZ0_GLANF</name>
<dbReference type="HOGENOM" id="CLU_3356436_0_0_6"/>
<proteinExistence type="predicted"/>
<accession>G4QMZ0</accession>
<keyword evidence="2" id="KW-1185">Reference proteome</keyword>
<evidence type="ECO:0000313" key="1">
    <source>
        <dbReference type="EMBL" id="AEP31409.1"/>
    </source>
</evidence>
<dbReference type="STRING" id="1085623.GNIT_3315"/>